<evidence type="ECO:0000313" key="2">
    <source>
        <dbReference type="EMBL" id="EEC02744.1"/>
    </source>
</evidence>
<dbReference type="EMBL" id="ABJB010674955">
    <property type="status" value="NOT_ANNOTATED_CDS"/>
    <property type="molecule type" value="Genomic_DNA"/>
</dbReference>
<dbReference type="HOGENOM" id="CLU_1564588_0_0_1"/>
<protein>
    <submittedName>
        <fullName evidence="2 3">Alpha-mannosidase 2c1, putative</fullName>
    </submittedName>
</protein>
<dbReference type="EMBL" id="ABJB010536768">
    <property type="status" value="NOT_ANNOTATED_CDS"/>
    <property type="molecule type" value="Genomic_DNA"/>
</dbReference>
<accession>B7P822</accession>
<dbReference type="PANTHER" id="PTHR46017:SF1">
    <property type="entry name" value="ALPHA-MANNOSIDASE 2C1"/>
    <property type="match status" value="1"/>
</dbReference>
<name>B7P822_IXOSC</name>
<dbReference type="Pfam" id="PF07748">
    <property type="entry name" value="Glyco_hydro_38C"/>
    <property type="match status" value="1"/>
</dbReference>
<gene>
    <name evidence="2" type="ORF">IscW_ISCW016947</name>
</gene>
<dbReference type="EMBL" id="ABJB010796205">
    <property type="status" value="NOT_ANNOTATED_CDS"/>
    <property type="molecule type" value="Genomic_DNA"/>
</dbReference>
<proteinExistence type="evidence at protein level"/>
<dbReference type="OrthoDB" id="6342569at2759"/>
<dbReference type="PaxDb" id="6945-B7P822"/>
<organism>
    <name type="scientific">Ixodes scapularis</name>
    <name type="common">Black-legged tick</name>
    <name type="synonym">Deer tick</name>
    <dbReference type="NCBI Taxonomy" id="6945"/>
    <lineage>
        <taxon>Eukaryota</taxon>
        <taxon>Metazoa</taxon>
        <taxon>Ecdysozoa</taxon>
        <taxon>Arthropoda</taxon>
        <taxon>Chelicerata</taxon>
        <taxon>Arachnida</taxon>
        <taxon>Acari</taxon>
        <taxon>Parasitiformes</taxon>
        <taxon>Ixodida</taxon>
        <taxon>Ixodoidea</taxon>
        <taxon>Ixodidae</taxon>
        <taxon>Ixodinae</taxon>
        <taxon>Ixodes</taxon>
    </lineage>
</organism>
<dbReference type="VEuPathDB" id="VectorBase:ISCI016947"/>
<dbReference type="EnsemblMetazoa" id="ISCW016947-RA">
    <property type="protein sequence ID" value="ISCW016947-PA"/>
    <property type="gene ID" value="ISCW016947"/>
</dbReference>
<dbReference type="AlphaFoldDB" id="B7P822"/>
<dbReference type="SUPFAM" id="SSF74650">
    <property type="entry name" value="Galactose mutarotase-like"/>
    <property type="match status" value="1"/>
</dbReference>
<dbReference type="PANTHER" id="PTHR46017">
    <property type="entry name" value="ALPHA-MANNOSIDASE 2C1"/>
    <property type="match status" value="1"/>
</dbReference>
<dbReference type="InParanoid" id="B7P822"/>
<reference evidence="2 4" key="1">
    <citation type="submission" date="2008-03" db="EMBL/GenBank/DDBJ databases">
        <title>Annotation of Ixodes scapularis.</title>
        <authorList>
            <consortium name="Ixodes scapularis Genome Project Consortium"/>
            <person name="Caler E."/>
            <person name="Hannick L.I."/>
            <person name="Bidwell S."/>
            <person name="Joardar V."/>
            <person name="Thiagarajan M."/>
            <person name="Amedeo P."/>
            <person name="Galinsky K.J."/>
            <person name="Schobel S."/>
            <person name="Inman J."/>
            <person name="Hostetler J."/>
            <person name="Miller J."/>
            <person name="Hammond M."/>
            <person name="Megy K."/>
            <person name="Lawson D."/>
            <person name="Kodira C."/>
            <person name="Sutton G."/>
            <person name="Meyer J."/>
            <person name="Hill C.A."/>
            <person name="Birren B."/>
            <person name="Nene V."/>
            <person name="Collins F."/>
            <person name="Alarcon-Chaidez F."/>
            <person name="Wikel S."/>
            <person name="Strausberg R."/>
        </authorList>
    </citation>
    <scope>NUCLEOTIDE SEQUENCE [LARGE SCALE GENOMIC DNA]</scope>
    <source>
        <strain evidence="4">Wikel</strain>
        <strain evidence="2">Wikel colony</strain>
    </source>
</reference>
<dbReference type="STRING" id="6945.B7P822"/>
<sequence>MAQPLPTFYGQAVRYAQWVYGHRWVDLAEHGYGVSLLNTCKYGHAVHGKVLRLSLLRSPKSPDPEADMGTHQFSYAFMPHKGTFQEAGVIQQAYELSSPLKMVVCDTESKSSGTLGKQGSLLESGSWFQVFACSALEDKGELVPCSGGVIYLNLKPFQVVSLLLFLKPQAK</sequence>
<dbReference type="GO" id="GO:0030246">
    <property type="term" value="F:carbohydrate binding"/>
    <property type="evidence" value="ECO:0007669"/>
    <property type="project" value="InterPro"/>
</dbReference>
<evidence type="ECO:0007829" key="5">
    <source>
        <dbReference type="PeptideAtlas" id="B7P822"/>
    </source>
</evidence>
<dbReference type="InterPro" id="IPR011682">
    <property type="entry name" value="Glyco_hydro_38_C"/>
</dbReference>
<dbReference type="Proteomes" id="UP000001555">
    <property type="component" value="Unassembled WGS sequence"/>
</dbReference>
<dbReference type="VEuPathDB" id="VectorBase:ISCP_000021"/>
<dbReference type="VEuPathDB" id="VectorBase:ISCW016947"/>
<dbReference type="Gene3D" id="2.70.98.30">
    <property type="entry name" value="Golgi alpha-mannosidase II, domain 4"/>
    <property type="match status" value="1"/>
</dbReference>
<evidence type="ECO:0000259" key="1">
    <source>
        <dbReference type="Pfam" id="PF07748"/>
    </source>
</evidence>
<reference evidence="3" key="2">
    <citation type="submission" date="2020-05" db="UniProtKB">
        <authorList>
            <consortium name="EnsemblMetazoa"/>
        </authorList>
    </citation>
    <scope>IDENTIFICATION</scope>
    <source>
        <strain evidence="3">wikel</strain>
    </source>
</reference>
<dbReference type="GO" id="GO:0004559">
    <property type="term" value="F:alpha-mannosidase activity"/>
    <property type="evidence" value="ECO:0007669"/>
    <property type="project" value="InterPro"/>
</dbReference>
<keyword evidence="5" id="KW-1267">Proteomics identification</keyword>
<evidence type="ECO:0000313" key="4">
    <source>
        <dbReference type="Proteomes" id="UP000001555"/>
    </source>
</evidence>
<dbReference type="EMBL" id="DS654899">
    <property type="protein sequence ID" value="EEC02744.1"/>
    <property type="molecule type" value="Genomic_DNA"/>
</dbReference>
<evidence type="ECO:0000313" key="3">
    <source>
        <dbReference type="EnsemblMetazoa" id="ISCW016947-PA"/>
    </source>
</evidence>
<dbReference type="EMBL" id="ABJB010335916">
    <property type="status" value="NOT_ANNOTATED_CDS"/>
    <property type="molecule type" value="Genomic_DNA"/>
</dbReference>
<dbReference type="InterPro" id="IPR011013">
    <property type="entry name" value="Gal_mutarotase_sf_dom"/>
</dbReference>
<dbReference type="GO" id="GO:0006013">
    <property type="term" value="P:mannose metabolic process"/>
    <property type="evidence" value="ECO:0007669"/>
    <property type="project" value="InterPro"/>
</dbReference>
<feature type="domain" description="Glycosyl hydrolase family 38 C-terminal" evidence="1">
    <location>
        <begin position="15"/>
        <end position="65"/>
    </location>
</feature>
<keyword evidence="4" id="KW-1185">Reference proteome</keyword>
<dbReference type="EMBL" id="ABJB010384845">
    <property type="status" value="NOT_ANNOTATED_CDS"/>
    <property type="molecule type" value="Genomic_DNA"/>
</dbReference>